<evidence type="ECO:0000313" key="3">
    <source>
        <dbReference type="Proteomes" id="UP001165121"/>
    </source>
</evidence>
<organism evidence="2 3">
    <name type="scientific">Phytophthora fragariaefolia</name>
    <dbReference type="NCBI Taxonomy" id="1490495"/>
    <lineage>
        <taxon>Eukaryota</taxon>
        <taxon>Sar</taxon>
        <taxon>Stramenopiles</taxon>
        <taxon>Oomycota</taxon>
        <taxon>Peronosporomycetes</taxon>
        <taxon>Peronosporales</taxon>
        <taxon>Peronosporaceae</taxon>
        <taxon>Phytophthora</taxon>
    </lineage>
</organism>
<gene>
    <name evidence="2" type="ORF">Pfra01_002411000</name>
</gene>
<accession>A0A9W7D817</accession>
<dbReference type="PROSITE" id="PS50222">
    <property type="entry name" value="EF_HAND_2"/>
    <property type="match status" value="1"/>
</dbReference>
<sequence>MPSWCFSSDSTSTPRKCASLEKSTSMVSLVCHLRGIGSDADGIAYAEFIKIVDSHVRAPVPVAAEAPEAELAEVPVTEGEVPAQAQFLTPSARETERKLHSEQVLEDEWKLLDTYRRGRVSMQELRLLLASVQSTLSLHDSERFLESYGNAMSVPQGCCKARWFSD</sequence>
<reference evidence="2" key="1">
    <citation type="submission" date="2023-04" db="EMBL/GenBank/DDBJ databases">
        <title>Phytophthora fragariaefolia NBRC 109709.</title>
        <authorList>
            <person name="Ichikawa N."/>
            <person name="Sato H."/>
            <person name="Tonouchi N."/>
        </authorList>
    </citation>
    <scope>NUCLEOTIDE SEQUENCE</scope>
    <source>
        <strain evidence="2">NBRC 109709</strain>
    </source>
</reference>
<dbReference type="OrthoDB" id="26525at2759"/>
<comment type="caution">
    <text evidence="2">The sequence shown here is derived from an EMBL/GenBank/DDBJ whole genome shotgun (WGS) entry which is preliminary data.</text>
</comment>
<proteinExistence type="predicted"/>
<feature type="domain" description="EF-hand" evidence="1">
    <location>
        <begin position="100"/>
        <end position="135"/>
    </location>
</feature>
<protein>
    <submittedName>
        <fullName evidence="2">Unnamed protein product</fullName>
    </submittedName>
</protein>
<keyword evidence="3" id="KW-1185">Reference proteome</keyword>
<evidence type="ECO:0000313" key="2">
    <source>
        <dbReference type="EMBL" id="GMF56742.1"/>
    </source>
</evidence>
<name>A0A9W7D817_9STRA</name>
<dbReference type="AlphaFoldDB" id="A0A9W7D817"/>
<dbReference type="Proteomes" id="UP001165121">
    <property type="component" value="Unassembled WGS sequence"/>
</dbReference>
<dbReference type="GO" id="GO:0005509">
    <property type="term" value="F:calcium ion binding"/>
    <property type="evidence" value="ECO:0007669"/>
    <property type="project" value="InterPro"/>
</dbReference>
<dbReference type="InterPro" id="IPR002048">
    <property type="entry name" value="EF_hand_dom"/>
</dbReference>
<evidence type="ECO:0000259" key="1">
    <source>
        <dbReference type="PROSITE" id="PS50222"/>
    </source>
</evidence>
<dbReference type="EMBL" id="BSXT01004107">
    <property type="protein sequence ID" value="GMF56742.1"/>
    <property type="molecule type" value="Genomic_DNA"/>
</dbReference>